<feature type="region of interest" description="Disordered" evidence="1">
    <location>
        <begin position="382"/>
        <end position="403"/>
    </location>
</feature>
<proteinExistence type="predicted"/>
<accession>A0AAW0G9N7</accession>
<dbReference type="AlphaFoldDB" id="A0AAW0G9N7"/>
<keyword evidence="3" id="KW-1185">Reference proteome</keyword>
<protein>
    <recommendedName>
        <fullName evidence="4">F-box domain-containing protein</fullName>
    </recommendedName>
</protein>
<evidence type="ECO:0008006" key="4">
    <source>
        <dbReference type="Google" id="ProtNLM"/>
    </source>
</evidence>
<dbReference type="EMBL" id="JASBNA010000019">
    <property type="protein sequence ID" value="KAK7685735.1"/>
    <property type="molecule type" value="Genomic_DNA"/>
</dbReference>
<dbReference type="InterPro" id="IPR032675">
    <property type="entry name" value="LRR_dom_sf"/>
</dbReference>
<name>A0AAW0G9N7_9APHY</name>
<dbReference type="Gene3D" id="3.80.10.10">
    <property type="entry name" value="Ribonuclease Inhibitor"/>
    <property type="match status" value="1"/>
</dbReference>
<sequence length="545" mass="62544">MPDNFIDKGSIPLDFHAFPDVVSESELSGQTADEFVRRVEVHRKAITELQEKIIWHQKAIAQYNGCINAAVPSINAVMPPEILREIFKQLMWKYMFPMPPSISFGLNVRQNSPDWLRVAFVCRYWRSIVLSYPALFSSVHMLAMPSELVSRCLEYSQPAPLQISCEKMSLLPSKIIAVHGQRVSVFRTGYFCDTVDLWPSFPAAYFLGCSVKYDEAATNLSKLLTHFPNLEYLHIDAHPSLDLSITTSLPMLTHLILHQCSLTFSLSVQMLNLFPKLQVLEWENPWITDHSDYASSSPKTSLHRLTLSGSMVELKPVFKLVPDSRVMQLRLRLHKKGRFLDDLISLLQVHRYHSLEMKLYGRNRGAFRVTSYRSYDDTMSHLSNYDEGPDRNKTKRGRPAQNPYHNIKTLNVRVTSYIRADPKSISWPFIPLLERISDHGIQSMRLPGLLFRLFPSDLERVVQRFAHLETLHIPTPSSFDLPLLVQVNNFIRSRNEKHPKLRLLWLDSARPISSAAQGTSEVQERDVILQSLRALVGELRLSEGN</sequence>
<reference evidence="2 3" key="1">
    <citation type="submission" date="2022-09" db="EMBL/GenBank/DDBJ databases">
        <authorList>
            <person name="Palmer J.M."/>
        </authorList>
    </citation>
    <scope>NUCLEOTIDE SEQUENCE [LARGE SCALE GENOMIC DNA]</scope>
    <source>
        <strain evidence="2 3">DSM 7382</strain>
    </source>
</reference>
<evidence type="ECO:0000256" key="1">
    <source>
        <dbReference type="SAM" id="MobiDB-lite"/>
    </source>
</evidence>
<dbReference type="Proteomes" id="UP001385951">
    <property type="component" value="Unassembled WGS sequence"/>
</dbReference>
<organism evidence="2 3">
    <name type="scientific">Cerrena zonata</name>
    <dbReference type="NCBI Taxonomy" id="2478898"/>
    <lineage>
        <taxon>Eukaryota</taxon>
        <taxon>Fungi</taxon>
        <taxon>Dikarya</taxon>
        <taxon>Basidiomycota</taxon>
        <taxon>Agaricomycotina</taxon>
        <taxon>Agaricomycetes</taxon>
        <taxon>Polyporales</taxon>
        <taxon>Cerrenaceae</taxon>
        <taxon>Cerrena</taxon>
    </lineage>
</organism>
<dbReference type="Gene3D" id="1.20.1280.50">
    <property type="match status" value="1"/>
</dbReference>
<evidence type="ECO:0000313" key="2">
    <source>
        <dbReference type="EMBL" id="KAK7685735.1"/>
    </source>
</evidence>
<gene>
    <name evidence="2" type="ORF">QCA50_011081</name>
</gene>
<dbReference type="SUPFAM" id="SSF52047">
    <property type="entry name" value="RNI-like"/>
    <property type="match status" value="1"/>
</dbReference>
<comment type="caution">
    <text evidence="2">The sequence shown here is derived from an EMBL/GenBank/DDBJ whole genome shotgun (WGS) entry which is preliminary data.</text>
</comment>
<evidence type="ECO:0000313" key="3">
    <source>
        <dbReference type="Proteomes" id="UP001385951"/>
    </source>
</evidence>